<evidence type="ECO:0000313" key="2">
    <source>
        <dbReference type="EMBL" id="ADE57255.1"/>
    </source>
</evidence>
<dbReference type="RefSeq" id="WP_013048518.1">
    <property type="nucleotide sequence ID" value="NC_014011.1"/>
</dbReference>
<evidence type="ECO:0008006" key="4">
    <source>
        <dbReference type="Google" id="ProtNLM"/>
    </source>
</evidence>
<name>D5EFC3_AMICL</name>
<dbReference type="InterPro" id="IPR036388">
    <property type="entry name" value="WH-like_DNA-bd_sf"/>
</dbReference>
<dbReference type="EMBL" id="CP001997">
    <property type="protein sequence ID" value="ADE57255.1"/>
    <property type="molecule type" value="Genomic_DNA"/>
</dbReference>
<gene>
    <name evidence="2" type="ordered locus">Amico_1132</name>
</gene>
<dbReference type="Gene3D" id="1.10.10.10">
    <property type="entry name" value="Winged helix-like DNA-binding domain superfamily/Winged helix DNA-binding domain"/>
    <property type="match status" value="1"/>
</dbReference>
<dbReference type="eggNOG" id="ENOG5033F48">
    <property type="taxonomic scope" value="Bacteria"/>
</dbReference>
<proteinExistence type="predicted"/>
<evidence type="ECO:0000313" key="3">
    <source>
        <dbReference type="Proteomes" id="UP000002366"/>
    </source>
</evidence>
<protein>
    <recommendedName>
        <fullName evidence="4">Helix-turn-helix domain-containing protein</fullName>
    </recommendedName>
</protein>
<dbReference type="InterPro" id="IPR036390">
    <property type="entry name" value="WH_DNA-bd_sf"/>
</dbReference>
<dbReference type="SUPFAM" id="SSF46785">
    <property type="entry name" value="Winged helix' DNA-binding domain"/>
    <property type="match status" value="1"/>
</dbReference>
<reference evidence="2 3" key="1">
    <citation type="journal article" date="2010" name="Stand. Genomic Sci.">
        <title>Complete genome sequence of Aminobacterium colombiense type strain (ALA-1).</title>
        <authorList>
            <person name="Chertkov O."/>
            <person name="Sikorski J."/>
            <person name="Brambilla E."/>
            <person name="Lapidus A."/>
            <person name="Copeland A."/>
            <person name="Glavina Del Rio T."/>
            <person name="Nolan M."/>
            <person name="Lucas S."/>
            <person name="Tice H."/>
            <person name="Cheng J.F."/>
            <person name="Han C."/>
            <person name="Detter J.C."/>
            <person name="Bruce D."/>
            <person name="Tapia R."/>
            <person name="Goodwin L."/>
            <person name="Pitluck S."/>
            <person name="Liolios K."/>
            <person name="Ivanova N."/>
            <person name="Mavromatis K."/>
            <person name="Ovchinnikova G."/>
            <person name="Pati A."/>
            <person name="Chen A."/>
            <person name="Palaniappan K."/>
            <person name="Land M."/>
            <person name="Hauser L."/>
            <person name="Chang Y.J."/>
            <person name="Jeffries C.D."/>
            <person name="Spring S."/>
            <person name="Rohde M."/>
            <person name="Goker M."/>
            <person name="Bristow J."/>
            <person name="Eisen J.A."/>
            <person name="Markowitz V."/>
            <person name="Hugenholtz P."/>
            <person name="Kyrpides N.C."/>
            <person name="Klenk H.P."/>
        </authorList>
    </citation>
    <scope>NUCLEOTIDE SEQUENCE [LARGE SCALE GENOMIC DNA]</scope>
    <source>
        <strain evidence="3">DSM 12261 / ALA-1</strain>
    </source>
</reference>
<sequence length="289" mass="32689">MADQTLLNDGRDFWWACVDICVIQDKNLSPVDKTVYAVLCTFASVNGRKCFPKVATIAENAGCSIRAVQESLKTLEAKGYLERNARYKEKQQLSSEYVIIGHRRGAPHAGVQEVHQGGAPNVVPELEPYELYTSLSEKEEKPSDEDLPSQENNEIAEQENTEFVDIDDVPQVMRPSVEYFLLKTGRKGITSGELFAVKTLEKIHVPARVNQEIGKAVARYEKKKRLLSTLTLEYIYESLKYQTSGKSKSKARKTQVKDPYEEQRAADLKEWEKQQQAALIEKYGGEPEP</sequence>
<dbReference type="STRING" id="572547.Amico_1132"/>
<accession>D5EFC3</accession>
<dbReference type="AlphaFoldDB" id="D5EFC3"/>
<organism evidence="2 3">
    <name type="scientific">Aminobacterium colombiense (strain DSM 12261 / ALA-1)</name>
    <dbReference type="NCBI Taxonomy" id="572547"/>
    <lineage>
        <taxon>Bacteria</taxon>
        <taxon>Thermotogati</taxon>
        <taxon>Synergistota</taxon>
        <taxon>Synergistia</taxon>
        <taxon>Synergistales</taxon>
        <taxon>Aminobacteriaceae</taxon>
        <taxon>Aminobacterium</taxon>
    </lineage>
</organism>
<dbReference type="KEGG" id="aco:Amico_1132"/>
<keyword evidence="3" id="KW-1185">Reference proteome</keyword>
<feature type="region of interest" description="Disordered" evidence="1">
    <location>
        <begin position="244"/>
        <end position="265"/>
    </location>
</feature>
<dbReference type="Pfam" id="PF13730">
    <property type="entry name" value="HTH_36"/>
    <property type="match status" value="1"/>
</dbReference>
<feature type="compositionally biased region" description="Basic and acidic residues" evidence="1">
    <location>
        <begin position="255"/>
        <end position="265"/>
    </location>
</feature>
<dbReference type="Proteomes" id="UP000002366">
    <property type="component" value="Chromosome"/>
</dbReference>
<evidence type="ECO:0000256" key="1">
    <source>
        <dbReference type="SAM" id="MobiDB-lite"/>
    </source>
</evidence>
<dbReference type="HOGENOM" id="CLU_961850_0_0_0"/>